<reference evidence="1 2" key="1">
    <citation type="journal article" date="2019" name="Int. J. Syst. Evol. Microbiol.">
        <title>The Global Catalogue of Microorganisms (GCM) 10K type strain sequencing project: providing services to taxonomists for standard genome sequencing and annotation.</title>
        <authorList>
            <consortium name="The Broad Institute Genomics Platform"/>
            <consortium name="The Broad Institute Genome Sequencing Center for Infectious Disease"/>
            <person name="Wu L."/>
            <person name="Ma J."/>
        </authorList>
    </citation>
    <scope>NUCLEOTIDE SEQUENCE [LARGE SCALE GENOMIC DNA]</scope>
    <source>
        <strain evidence="1 2">JCM 11117</strain>
    </source>
</reference>
<dbReference type="EMBL" id="BAAAHP010000057">
    <property type="protein sequence ID" value="GAA0932285.1"/>
    <property type="molecule type" value="Genomic_DNA"/>
</dbReference>
<protein>
    <recommendedName>
        <fullName evidence="3">Integrase</fullName>
    </recommendedName>
</protein>
<sequence>MPAPQVAEWAGHSVEVPLKVYAKCVDGQDAIARRPVEQALGGRSRNLGAYWA</sequence>
<comment type="caution">
    <text evidence="1">The sequence shown here is derived from an EMBL/GenBank/DDBJ whole genome shotgun (WGS) entry which is preliminary data.</text>
</comment>
<organism evidence="1 2">
    <name type="scientific">Pseudonocardia zijingensis</name>
    <dbReference type="NCBI Taxonomy" id="153376"/>
    <lineage>
        <taxon>Bacteria</taxon>
        <taxon>Bacillati</taxon>
        <taxon>Actinomycetota</taxon>
        <taxon>Actinomycetes</taxon>
        <taxon>Pseudonocardiales</taxon>
        <taxon>Pseudonocardiaceae</taxon>
        <taxon>Pseudonocardia</taxon>
    </lineage>
</organism>
<gene>
    <name evidence="1" type="ORF">GCM10009559_21100</name>
</gene>
<dbReference type="RefSeq" id="WP_343941121.1">
    <property type="nucleotide sequence ID" value="NZ_BAAAHP010000057.1"/>
</dbReference>
<proteinExistence type="predicted"/>
<keyword evidence="2" id="KW-1185">Reference proteome</keyword>
<name>A0ABN1PS36_9PSEU</name>
<accession>A0ABN1PS36</accession>
<evidence type="ECO:0000313" key="1">
    <source>
        <dbReference type="EMBL" id="GAA0932285.1"/>
    </source>
</evidence>
<evidence type="ECO:0008006" key="3">
    <source>
        <dbReference type="Google" id="ProtNLM"/>
    </source>
</evidence>
<dbReference type="Proteomes" id="UP001499967">
    <property type="component" value="Unassembled WGS sequence"/>
</dbReference>
<evidence type="ECO:0000313" key="2">
    <source>
        <dbReference type="Proteomes" id="UP001499967"/>
    </source>
</evidence>